<feature type="domain" description="LysM" evidence="6">
    <location>
        <begin position="257"/>
        <end position="301"/>
    </location>
</feature>
<feature type="domain" description="LysM" evidence="6">
    <location>
        <begin position="335"/>
        <end position="379"/>
    </location>
</feature>
<dbReference type="Gene3D" id="4.10.80.30">
    <property type="entry name" value="DNA polymerase, domain 6"/>
    <property type="match status" value="1"/>
</dbReference>
<dbReference type="InterPro" id="IPR018392">
    <property type="entry name" value="LysM"/>
</dbReference>
<reference evidence="7" key="2">
    <citation type="journal article" date="2023" name="Curr. Microbiol.">
        <title>Granulicatella seriolae sp. nov., a Novel Facultative Anaerobe Isolated from Yellowtail Marine Fish.</title>
        <authorList>
            <person name="Lee M."/>
            <person name="Choi Y.J."/>
            <person name="Farooq A."/>
            <person name="Jeong J.B."/>
            <person name="Jung M.Y."/>
        </authorList>
    </citation>
    <scope>NUCLEOTIDE SEQUENCE</scope>
    <source>
        <strain evidence="7">S8</strain>
    </source>
</reference>
<dbReference type="InterPro" id="IPR002901">
    <property type="entry name" value="MGlyc_endo_b_GlcNAc-like_dom"/>
</dbReference>
<dbReference type="PRINTS" id="PR01002">
    <property type="entry name" value="FLGFLGJ"/>
</dbReference>
<proteinExistence type="inferred from homology"/>
<keyword evidence="3" id="KW-0081">Bacteriolytic enzyme</keyword>
<gene>
    <name evidence="7" type="ORF">NPA36_02080</name>
</gene>
<organism evidence="7 8">
    <name type="scientific">Granulicatella seriolae</name>
    <dbReference type="NCBI Taxonomy" id="2967226"/>
    <lineage>
        <taxon>Bacteria</taxon>
        <taxon>Bacillati</taxon>
        <taxon>Bacillota</taxon>
        <taxon>Bacilli</taxon>
        <taxon>Lactobacillales</taxon>
        <taxon>Carnobacteriaceae</taxon>
        <taxon>Granulicatella</taxon>
    </lineage>
</organism>
<feature type="domain" description="LysM" evidence="6">
    <location>
        <begin position="408"/>
        <end position="452"/>
    </location>
</feature>
<feature type="domain" description="LysM" evidence="6">
    <location>
        <begin position="552"/>
        <end position="596"/>
    </location>
</feature>
<dbReference type="Proteomes" id="UP001059480">
    <property type="component" value="Unassembled WGS sequence"/>
</dbReference>
<dbReference type="Pfam" id="PF01832">
    <property type="entry name" value="Glucosaminidase"/>
    <property type="match status" value="1"/>
</dbReference>
<dbReference type="CDD" id="cd00118">
    <property type="entry name" value="LysM"/>
    <property type="match status" value="6"/>
</dbReference>
<dbReference type="Gene3D" id="3.10.350.10">
    <property type="entry name" value="LysM domain"/>
    <property type="match status" value="6"/>
</dbReference>
<dbReference type="Pfam" id="PF01476">
    <property type="entry name" value="LysM"/>
    <property type="match status" value="6"/>
</dbReference>
<feature type="compositionally biased region" description="Low complexity" evidence="5">
    <location>
        <begin position="315"/>
        <end position="332"/>
    </location>
</feature>
<name>A0ABT1WLG4_9LACT</name>
<evidence type="ECO:0000313" key="8">
    <source>
        <dbReference type="Proteomes" id="UP001059480"/>
    </source>
</evidence>
<comment type="caution">
    <text evidence="7">The sequence shown here is derived from an EMBL/GenBank/DDBJ whole genome shotgun (WGS) entry which is preliminary data.</text>
</comment>
<feature type="domain" description="LysM" evidence="6">
    <location>
        <begin position="479"/>
        <end position="523"/>
    </location>
</feature>
<evidence type="ECO:0000256" key="1">
    <source>
        <dbReference type="ARBA" id="ARBA00010266"/>
    </source>
</evidence>
<evidence type="ECO:0000256" key="2">
    <source>
        <dbReference type="ARBA" id="ARBA00022529"/>
    </source>
</evidence>
<evidence type="ECO:0000256" key="4">
    <source>
        <dbReference type="ARBA" id="ARBA00032108"/>
    </source>
</evidence>
<dbReference type="EMBL" id="JANHNZ010000001">
    <property type="protein sequence ID" value="MCQ9209355.1"/>
    <property type="molecule type" value="Genomic_DNA"/>
</dbReference>
<dbReference type="SMART" id="SM00257">
    <property type="entry name" value="LysM"/>
    <property type="match status" value="6"/>
</dbReference>
<keyword evidence="8" id="KW-1185">Reference proteome</keyword>
<dbReference type="PANTHER" id="PTHR33734">
    <property type="entry name" value="LYSM DOMAIN-CONTAINING GPI-ANCHORED PROTEIN 2"/>
    <property type="match status" value="1"/>
</dbReference>
<dbReference type="Gene3D" id="1.10.530.10">
    <property type="match status" value="1"/>
</dbReference>
<evidence type="ECO:0000256" key="3">
    <source>
        <dbReference type="ARBA" id="ARBA00022638"/>
    </source>
</evidence>
<accession>A0ABT1WLG4</accession>
<feature type="domain" description="LysM" evidence="6">
    <location>
        <begin position="623"/>
        <end position="666"/>
    </location>
</feature>
<dbReference type="SUPFAM" id="SSF54106">
    <property type="entry name" value="LysM domain"/>
    <property type="match status" value="6"/>
</dbReference>
<comment type="similarity">
    <text evidence="1">Belongs to the glycosyl hydrolase 73 family.</text>
</comment>
<dbReference type="InterPro" id="IPR036779">
    <property type="entry name" value="LysM_dom_sf"/>
</dbReference>
<reference evidence="7" key="3">
    <citation type="journal article" date="2023" name="Microbiol. Resour. Announc.">
        <title>Draft Genome Sequence of Granulicatella sp. Strain S8, Isolated from a Marine Fish, Seriola quinqueradiata.</title>
        <authorList>
            <person name="Lee M."/>
            <person name="Farooq A."/>
            <person name="Jeong J.B."/>
            <person name="Jung M.Y."/>
        </authorList>
    </citation>
    <scope>NUCLEOTIDE SEQUENCE</scope>
    <source>
        <strain evidence="7">S8</strain>
    </source>
</reference>
<reference evidence="7" key="1">
    <citation type="submission" date="2022-07" db="EMBL/GenBank/DDBJ databases">
        <authorList>
            <person name="Jung M.-Y."/>
            <person name="Lee M."/>
        </authorList>
    </citation>
    <scope>NUCLEOTIDE SEQUENCE</scope>
    <source>
        <strain evidence="7">S8</strain>
    </source>
</reference>
<keyword evidence="2" id="KW-0929">Antimicrobial</keyword>
<dbReference type="PANTHER" id="PTHR33734:SF22">
    <property type="entry name" value="MEMBRANE-BOUND LYTIC MUREIN TRANSGLYCOSYLASE D"/>
    <property type="match status" value="1"/>
</dbReference>
<protein>
    <recommendedName>
        <fullName evidence="4">Peptidoglycan hydrolase</fullName>
    </recommendedName>
</protein>
<sequence>MEISRNQRIKKQKARLQFEQLNKVNTKMRQSMAVLGSTVMVALYTSPVAQVLAAEKVQTGTAAFTSNPFLNSLIPSAQKVSENKDIYTSVMLAQAALETGWGNSTLSQSPNHNLFGIKGDYQGASVDMKTLEDSGGQNYYQITAQFRKYPSYQEALEDYTGVILNGPKWNPAYYSGAWKSNTSSYKDATAYLTGRYATDTAYASKLNRIIEQYDLTRFDNGTAIELADDIANNGVTDETIKVIEGQPSTSTNTPITGGYTVKAGDTLYAISRNTGVSVSTLYRENGLSSTSIIYPGQVLKLGSQAATPAPAPVENTTKPATPVTPNVTKPNTGGTSYTVVSGDTLYGISRKTGASLTTLYNENGLSSASIIYPGQVLNVGGQASTPTPAPVETKPAPSTPVVESVSAGSYTVVSGDTLYGISRKTGVAIGTLYQANDLSSSSIIYPGQVLSLDGQASTTAPAVTKPAPSAPVTEATSSGSYTVVSGDTLYGIARKTGLAVDSLYQANDLSSSSIIYPGQVLNLGGQASTPTPVAESKPTPSAPVVVETTSSGSYTVASGDTLYGIARKTGVSLTTLYNANGLSSNSIIYPGQVLNLGGQASAPAPQVTESTTSSVAETSSNGSTYTVKAGDGLWRIAKNHGLTLEELKDINGLDSNLIQPGQILKVSR</sequence>
<evidence type="ECO:0000256" key="5">
    <source>
        <dbReference type="SAM" id="MobiDB-lite"/>
    </source>
</evidence>
<dbReference type="PROSITE" id="PS51782">
    <property type="entry name" value="LYSM"/>
    <property type="match status" value="6"/>
</dbReference>
<feature type="region of interest" description="Disordered" evidence="5">
    <location>
        <begin position="309"/>
        <end position="334"/>
    </location>
</feature>
<dbReference type="RefSeq" id="WP_256944458.1">
    <property type="nucleotide sequence ID" value="NZ_JANHNZ010000001.1"/>
</dbReference>
<evidence type="ECO:0000313" key="7">
    <source>
        <dbReference type="EMBL" id="MCQ9209355.1"/>
    </source>
</evidence>
<evidence type="ECO:0000259" key="6">
    <source>
        <dbReference type="PROSITE" id="PS51782"/>
    </source>
</evidence>
<dbReference type="SMART" id="SM00047">
    <property type="entry name" value="LYZ2"/>
    <property type="match status" value="1"/>
</dbReference>